<organism evidence="1 2">
    <name type="scientific">Pieris macdunnoughi</name>
    <dbReference type="NCBI Taxonomy" id="345717"/>
    <lineage>
        <taxon>Eukaryota</taxon>
        <taxon>Metazoa</taxon>
        <taxon>Ecdysozoa</taxon>
        <taxon>Arthropoda</taxon>
        <taxon>Hexapoda</taxon>
        <taxon>Insecta</taxon>
        <taxon>Pterygota</taxon>
        <taxon>Neoptera</taxon>
        <taxon>Endopterygota</taxon>
        <taxon>Lepidoptera</taxon>
        <taxon>Glossata</taxon>
        <taxon>Ditrysia</taxon>
        <taxon>Papilionoidea</taxon>
        <taxon>Pieridae</taxon>
        <taxon>Pierinae</taxon>
        <taxon>Pieris</taxon>
    </lineage>
</organism>
<proteinExistence type="predicted"/>
<keyword evidence="2" id="KW-1185">Reference proteome</keyword>
<sequence length="76" mass="8244">MGGEACACAPVPPRPLAAPEPDQLYDHHSSEEELETFCLGVCASEQQTALVSLMFAKLLQELSTYWLCVPQPPNAI</sequence>
<evidence type="ECO:0000313" key="2">
    <source>
        <dbReference type="Proteomes" id="UP000663880"/>
    </source>
</evidence>
<protein>
    <submittedName>
        <fullName evidence="1">Uncharacterized protein</fullName>
    </submittedName>
</protein>
<dbReference type="OrthoDB" id="6435011at2759"/>
<reference evidence="1" key="1">
    <citation type="submission" date="2021-02" db="EMBL/GenBank/DDBJ databases">
        <authorList>
            <person name="Steward A R."/>
        </authorList>
    </citation>
    <scope>NUCLEOTIDE SEQUENCE</scope>
</reference>
<evidence type="ECO:0000313" key="1">
    <source>
        <dbReference type="EMBL" id="CAF4953117.1"/>
    </source>
</evidence>
<comment type="caution">
    <text evidence="1">The sequence shown here is derived from an EMBL/GenBank/DDBJ whole genome shotgun (WGS) entry which is preliminary data.</text>
</comment>
<accession>A0A821Y6A6</accession>
<dbReference type="Proteomes" id="UP000663880">
    <property type="component" value="Unassembled WGS sequence"/>
</dbReference>
<name>A0A821Y6A6_9NEOP</name>
<dbReference type="AlphaFoldDB" id="A0A821Y6A6"/>
<dbReference type="EMBL" id="CAJOBZ010000075">
    <property type="protein sequence ID" value="CAF4953117.1"/>
    <property type="molecule type" value="Genomic_DNA"/>
</dbReference>
<gene>
    <name evidence="1" type="ORF">PMACD_LOCUS15893</name>
</gene>